<protein>
    <recommendedName>
        <fullName evidence="1">F-box domain-containing protein</fullName>
    </recommendedName>
</protein>
<dbReference type="AlphaFoldDB" id="A0AAD7D0D3"/>
<name>A0AAD7D0D3_MYCRO</name>
<proteinExistence type="predicted"/>
<dbReference type="InterPro" id="IPR001810">
    <property type="entry name" value="F-box_dom"/>
</dbReference>
<accession>A0AAD7D0D3</accession>
<comment type="caution">
    <text evidence="2">The sequence shown here is derived from an EMBL/GenBank/DDBJ whole genome shotgun (WGS) entry which is preliminary data.</text>
</comment>
<dbReference type="Gene3D" id="1.20.1280.50">
    <property type="match status" value="1"/>
</dbReference>
<dbReference type="SUPFAM" id="SSF81383">
    <property type="entry name" value="F-box domain"/>
    <property type="match status" value="1"/>
</dbReference>
<feature type="domain" description="F-box" evidence="1">
    <location>
        <begin position="18"/>
        <end position="71"/>
    </location>
</feature>
<organism evidence="2 3">
    <name type="scientific">Mycena rosella</name>
    <name type="common">Pink bonnet</name>
    <name type="synonym">Agaricus rosellus</name>
    <dbReference type="NCBI Taxonomy" id="1033263"/>
    <lineage>
        <taxon>Eukaryota</taxon>
        <taxon>Fungi</taxon>
        <taxon>Dikarya</taxon>
        <taxon>Basidiomycota</taxon>
        <taxon>Agaricomycotina</taxon>
        <taxon>Agaricomycetes</taxon>
        <taxon>Agaricomycetidae</taxon>
        <taxon>Agaricales</taxon>
        <taxon>Marasmiineae</taxon>
        <taxon>Mycenaceae</taxon>
        <taxon>Mycena</taxon>
    </lineage>
</organism>
<dbReference type="Proteomes" id="UP001221757">
    <property type="component" value="Unassembled WGS sequence"/>
</dbReference>
<dbReference type="Pfam" id="PF12937">
    <property type="entry name" value="F-box-like"/>
    <property type="match status" value="1"/>
</dbReference>
<feature type="non-terminal residue" evidence="2">
    <location>
        <position position="1"/>
    </location>
</feature>
<sequence length="79" mass="8862">KAKSDAQSDLNSVLDPMARLPLEISSDIFMRCLPNDSIPMPNPRLAPMVFTRVCRSWNALAISNPSLWARIQIKNPMPL</sequence>
<reference evidence="2" key="1">
    <citation type="submission" date="2023-03" db="EMBL/GenBank/DDBJ databases">
        <title>Massive genome expansion in bonnet fungi (Mycena s.s.) driven by repeated elements and novel gene families across ecological guilds.</title>
        <authorList>
            <consortium name="Lawrence Berkeley National Laboratory"/>
            <person name="Harder C.B."/>
            <person name="Miyauchi S."/>
            <person name="Viragh M."/>
            <person name="Kuo A."/>
            <person name="Thoen E."/>
            <person name="Andreopoulos B."/>
            <person name="Lu D."/>
            <person name="Skrede I."/>
            <person name="Drula E."/>
            <person name="Henrissat B."/>
            <person name="Morin E."/>
            <person name="Kohler A."/>
            <person name="Barry K."/>
            <person name="LaButti K."/>
            <person name="Morin E."/>
            <person name="Salamov A."/>
            <person name="Lipzen A."/>
            <person name="Mereny Z."/>
            <person name="Hegedus B."/>
            <person name="Baldrian P."/>
            <person name="Stursova M."/>
            <person name="Weitz H."/>
            <person name="Taylor A."/>
            <person name="Grigoriev I.V."/>
            <person name="Nagy L.G."/>
            <person name="Martin F."/>
            <person name="Kauserud H."/>
        </authorList>
    </citation>
    <scope>NUCLEOTIDE SEQUENCE</scope>
    <source>
        <strain evidence="2">CBHHK067</strain>
    </source>
</reference>
<keyword evidence="3" id="KW-1185">Reference proteome</keyword>
<dbReference type="InterPro" id="IPR036047">
    <property type="entry name" value="F-box-like_dom_sf"/>
</dbReference>
<evidence type="ECO:0000259" key="1">
    <source>
        <dbReference type="Pfam" id="PF12937"/>
    </source>
</evidence>
<evidence type="ECO:0000313" key="3">
    <source>
        <dbReference type="Proteomes" id="UP001221757"/>
    </source>
</evidence>
<gene>
    <name evidence="2" type="ORF">B0H17DRAFT_947972</name>
</gene>
<evidence type="ECO:0000313" key="2">
    <source>
        <dbReference type="EMBL" id="KAJ7671931.1"/>
    </source>
</evidence>
<dbReference type="EMBL" id="JARKIE010000170">
    <property type="protein sequence ID" value="KAJ7671931.1"/>
    <property type="molecule type" value="Genomic_DNA"/>
</dbReference>